<protein>
    <submittedName>
        <fullName evidence="1">Uncharacterized protein</fullName>
    </submittedName>
</protein>
<proteinExistence type="predicted"/>
<keyword evidence="2" id="KW-1185">Reference proteome</keyword>
<comment type="caution">
    <text evidence="1">The sequence shown here is derived from an EMBL/GenBank/DDBJ whole genome shotgun (WGS) entry which is preliminary data.</text>
</comment>
<sequence>MLPSRNYIIPLTSEECFFSKSNPVEVWKNYTTDPTKGLFTTADPGKLGIGLTSLRPEKKWYSMYLRY</sequence>
<dbReference type="EMBL" id="QPKV01000007">
    <property type="protein sequence ID" value="RDC55381.1"/>
    <property type="molecule type" value="Genomic_DNA"/>
</dbReference>
<reference evidence="1 2" key="1">
    <citation type="submission" date="2018-07" db="EMBL/GenBank/DDBJ databases">
        <title>Pedobacter sp. nov., isolated from soil.</title>
        <authorList>
            <person name="Zhou L.Y."/>
            <person name="Du Z.J."/>
        </authorList>
    </citation>
    <scope>NUCLEOTIDE SEQUENCE [LARGE SCALE GENOMIC DNA]</scope>
    <source>
        <strain evidence="1 2">JDX94</strain>
    </source>
</reference>
<accession>A0A369PRW5</accession>
<dbReference type="Proteomes" id="UP000253961">
    <property type="component" value="Unassembled WGS sequence"/>
</dbReference>
<dbReference type="AlphaFoldDB" id="A0A369PRW5"/>
<organism evidence="1 2">
    <name type="scientific">Pedobacter chinensis</name>
    <dbReference type="NCBI Taxonomy" id="2282421"/>
    <lineage>
        <taxon>Bacteria</taxon>
        <taxon>Pseudomonadati</taxon>
        <taxon>Bacteroidota</taxon>
        <taxon>Sphingobacteriia</taxon>
        <taxon>Sphingobacteriales</taxon>
        <taxon>Sphingobacteriaceae</taxon>
        <taxon>Pedobacter</taxon>
    </lineage>
</organism>
<evidence type="ECO:0000313" key="1">
    <source>
        <dbReference type="EMBL" id="RDC55381.1"/>
    </source>
</evidence>
<evidence type="ECO:0000313" key="2">
    <source>
        <dbReference type="Proteomes" id="UP000253961"/>
    </source>
</evidence>
<name>A0A369PRW5_9SPHI</name>
<gene>
    <name evidence="1" type="ORF">DU508_17565</name>
</gene>